<feature type="non-terminal residue" evidence="2">
    <location>
        <position position="151"/>
    </location>
</feature>
<protein>
    <submittedName>
        <fullName evidence="2">MMPL family transporter</fullName>
    </submittedName>
</protein>
<evidence type="ECO:0000256" key="1">
    <source>
        <dbReference type="SAM" id="MobiDB-lite"/>
    </source>
</evidence>
<sequence>MARFLYRVGTAAYKHKWRFIAVWLLILIGMGAASAALSSTTSSAFSIPGIESEKAQNTMKERFLGAEDQITAPTGTLVFQAENGKKLTDPDEQQAVNDTLSKLKDADILKSSDSMVDPATAAAGTTQKITEVGKQQQLPDDQIAKNVQSVS</sequence>
<feature type="compositionally biased region" description="Polar residues" evidence="1">
    <location>
        <begin position="123"/>
        <end position="151"/>
    </location>
</feature>
<evidence type="ECO:0000313" key="2">
    <source>
        <dbReference type="EMBL" id="PZR05525.1"/>
    </source>
</evidence>
<dbReference type="AlphaFoldDB" id="A0A2W5T2C1"/>
<accession>A0A2W5T2C1</accession>
<gene>
    <name evidence="2" type="ORF">DI525_04500</name>
</gene>
<dbReference type="EMBL" id="QFRA01000006">
    <property type="protein sequence ID" value="PZR05525.1"/>
    <property type="molecule type" value="Genomic_DNA"/>
</dbReference>
<evidence type="ECO:0000313" key="3">
    <source>
        <dbReference type="Proteomes" id="UP000249432"/>
    </source>
</evidence>
<reference evidence="2 3" key="1">
    <citation type="submission" date="2017-08" db="EMBL/GenBank/DDBJ databases">
        <title>Infants hospitalized years apart are colonized by the same room-sourced microbial strains.</title>
        <authorList>
            <person name="Brooks B."/>
            <person name="Olm M.R."/>
            <person name="Firek B.A."/>
            <person name="Baker R."/>
            <person name="Thomas B.C."/>
            <person name="Morowitz M.J."/>
            <person name="Banfield J.F."/>
        </authorList>
    </citation>
    <scope>NUCLEOTIDE SEQUENCE [LARGE SCALE GENOMIC DNA]</scope>
    <source>
        <strain evidence="2">S2_003_000_R1_3</strain>
    </source>
</reference>
<organism evidence="2 3">
    <name type="scientific">Corynebacterium kroppenstedtii</name>
    <dbReference type="NCBI Taxonomy" id="161879"/>
    <lineage>
        <taxon>Bacteria</taxon>
        <taxon>Bacillati</taxon>
        <taxon>Actinomycetota</taxon>
        <taxon>Actinomycetes</taxon>
        <taxon>Mycobacteriales</taxon>
        <taxon>Corynebacteriaceae</taxon>
        <taxon>Corynebacterium</taxon>
    </lineage>
</organism>
<feature type="region of interest" description="Disordered" evidence="1">
    <location>
        <begin position="119"/>
        <end position="151"/>
    </location>
</feature>
<dbReference type="Proteomes" id="UP000249432">
    <property type="component" value="Unassembled WGS sequence"/>
</dbReference>
<proteinExistence type="predicted"/>
<comment type="caution">
    <text evidence="2">The sequence shown here is derived from an EMBL/GenBank/DDBJ whole genome shotgun (WGS) entry which is preliminary data.</text>
</comment>
<name>A0A2W5T2C1_9CORY</name>